<dbReference type="EMBL" id="JAQQWI010000005">
    <property type="protein sequence ID" value="KAK8035810.1"/>
    <property type="molecule type" value="Genomic_DNA"/>
</dbReference>
<sequence length="242" mass="26904">MAGQTTPEQAAVDDTISKAVNKTVYKVVRKVMKDEEHDMQLDASSGPAAVSLDYSSSPLADSEPNPPVSENMSTLVHPLHVLQIHDHGIPHRRRPLMIDSDIKREKKRKRVRFSDEADEEIGVKPIKKIKVDKSASSSKLGTERMAPKPIIKAKGSSQASQPELEEKSDEKQGTVKRRGYLRTYAKRRQRLTTRSGGPPTPNYTVEEVGSSQQEPTDRTTSTMPPYVPASLIAVRRPDREDA</sequence>
<gene>
    <name evidence="2" type="ORF">PG991_001883</name>
</gene>
<feature type="compositionally biased region" description="Basic residues" evidence="1">
    <location>
        <begin position="174"/>
        <end position="191"/>
    </location>
</feature>
<keyword evidence="3" id="KW-1185">Reference proteome</keyword>
<accession>A0ABR1SQ45</accession>
<feature type="compositionally biased region" description="Basic and acidic residues" evidence="1">
    <location>
        <begin position="164"/>
        <end position="173"/>
    </location>
</feature>
<evidence type="ECO:0000313" key="2">
    <source>
        <dbReference type="EMBL" id="KAK8035810.1"/>
    </source>
</evidence>
<organism evidence="2 3">
    <name type="scientific">Apiospora marii</name>
    <dbReference type="NCBI Taxonomy" id="335849"/>
    <lineage>
        <taxon>Eukaryota</taxon>
        <taxon>Fungi</taxon>
        <taxon>Dikarya</taxon>
        <taxon>Ascomycota</taxon>
        <taxon>Pezizomycotina</taxon>
        <taxon>Sordariomycetes</taxon>
        <taxon>Xylariomycetidae</taxon>
        <taxon>Amphisphaeriales</taxon>
        <taxon>Apiosporaceae</taxon>
        <taxon>Apiospora</taxon>
    </lineage>
</organism>
<dbReference type="Proteomes" id="UP001396898">
    <property type="component" value="Unassembled WGS sequence"/>
</dbReference>
<proteinExistence type="predicted"/>
<evidence type="ECO:0000256" key="1">
    <source>
        <dbReference type="SAM" id="MobiDB-lite"/>
    </source>
</evidence>
<feature type="compositionally biased region" description="Polar residues" evidence="1">
    <location>
        <begin position="209"/>
        <end position="223"/>
    </location>
</feature>
<feature type="region of interest" description="Disordered" evidence="1">
    <location>
        <begin position="106"/>
        <end position="242"/>
    </location>
</feature>
<comment type="caution">
    <text evidence="2">The sequence shown here is derived from an EMBL/GenBank/DDBJ whole genome shotgun (WGS) entry which is preliminary data.</text>
</comment>
<reference evidence="2 3" key="1">
    <citation type="submission" date="2023-01" db="EMBL/GenBank/DDBJ databases">
        <title>Analysis of 21 Apiospora genomes using comparative genomics revels a genus with tremendous synthesis potential of carbohydrate active enzymes and secondary metabolites.</title>
        <authorList>
            <person name="Sorensen T."/>
        </authorList>
    </citation>
    <scope>NUCLEOTIDE SEQUENCE [LARGE SCALE GENOMIC DNA]</scope>
    <source>
        <strain evidence="2 3">CBS 20057</strain>
    </source>
</reference>
<protein>
    <submittedName>
        <fullName evidence="2">Uncharacterized protein</fullName>
    </submittedName>
</protein>
<evidence type="ECO:0000313" key="3">
    <source>
        <dbReference type="Proteomes" id="UP001396898"/>
    </source>
</evidence>
<name>A0ABR1SQ45_9PEZI</name>
<feature type="region of interest" description="Disordered" evidence="1">
    <location>
        <begin position="38"/>
        <end position="71"/>
    </location>
</feature>